<keyword evidence="1" id="KW-0614">Plasmid</keyword>
<organism evidence="1 2">
    <name type="scientific">Carbonactinospora thermoautotrophica</name>
    <dbReference type="NCBI Taxonomy" id="1469144"/>
    <lineage>
        <taxon>Bacteria</taxon>
        <taxon>Bacillati</taxon>
        <taxon>Actinomycetota</taxon>
        <taxon>Actinomycetes</taxon>
        <taxon>Kitasatosporales</taxon>
        <taxon>Carbonactinosporaceae</taxon>
        <taxon>Carbonactinospora</taxon>
    </lineage>
</organism>
<keyword evidence="2" id="KW-1185">Reference proteome</keyword>
<reference evidence="2" key="1">
    <citation type="submission" date="2015-04" db="EMBL/GenBank/DDBJ databases">
        <title>Physiological reanalysis, assessment of diazotrophy, and genome sequences of multiple isolates of Streptomyces thermoautotrophicus.</title>
        <authorList>
            <person name="MacKellar D.C."/>
            <person name="Lieber L."/>
            <person name="Norman J."/>
            <person name="Bolger A."/>
            <person name="Tobin C."/>
            <person name="Murray J.W."/>
            <person name="Chang R."/>
            <person name="Ford T."/>
            <person name="Nguyen P.Q."/>
            <person name="Woodward J."/>
            <person name="Permingeat H."/>
            <person name="Joshi N.S."/>
            <person name="Silver P.A."/>
            <person name="Usadel B."/>
            <person name="Rutherford A.W."/>
            <person name="Friesen M."/>
            <person name="Prell J."/>
        </authorList>
    </citation>
    <scope>NUCLEOTIDE SEQUENCE [LARGE SCALE GENOMIC DNA]</scope>
    <source>
        <strain evidence="2">H1</strain>
    </source>
</reference>
<gene>
    <name evidence="1" type="ORF">LI90_4379</name>
</gene>
<proteinExistence type="predicted"/>
<dbReference type="RefSeq" id="WP_066892476.1">
    <property type="nucleotide sequence ID" value="NZ_LAXD01000002.1"/>
</dbReference>
<dbReference type="InterPro" id="IPR011231">
    <property type="entry name" value="Phage_VT1-Sakai_H0018"/>
</dbReference>
<dbReference type="Pfam" id="PF09956">
    <property type="entry name" value="Phage_cement_2"/>
    <property type="match status" value="1"/>
</dbReference>
<dbReference type="OrthoDB" id="4377158at2"/>
<accession>A0A132MHU9</accession>
<geneLocation type="plasmid" evidence="1">
    <name>unnamed</name>
</geneLocation>
<evidence type="ECO:0008006" key="3">
    <source>
        <dbReference type="Google" id="ProtNLM"/>
    </source>
</evidence>
<dbReference type="AlphaFoldDB" id="A0A132MHU9"/>
<protein>
    <recommendedName>
        <fullName evidence="3">DUF2190 domain-containing protein</fullName>
    </recommendedName>
</protein>
<dbReference type="EMBL" id="LAXD01000002">
    <property type="protein sequence ID" value="KWW97407.1"/>
    <property type="molecule type" value="Genomic_DNA"/>
</dbReference>
<name>A0A132MHU9_9ACTN</name>
<evidence type="ECO:0000313" key="1">
    <source>
        <dbReference type="EMBL" id="KWW97407.1"/>
    </source>
</evidence>
<dbReference type="PATRIC" id="fig|1469144.10.peg.55"/>
<evidence type="ECO:0000313" key="2">
    <source>
        <dbReference type="Proteomes" id="UP000070188"/>
    </source>
</evidence>
<dbReference type="Proteomes" id="UP000070188">
    <property type="component" value="Unassembled WGS sequence"/>
</dbReference>
<sequence>MANNPAVPFWEPGQSISCKTTAAVTGKRFVAISGNGAGSNPLVAHASAGGRIFGVAAFDAASGAVVSVLRGGVVPVTAASAITAGQEVEVGANGQAAPKSAGVAVGVAVFDASPGADAAIALYQ</sequence>
<comment type="caution">
    <text evidence="1">The sequence shown here is derived from an EMBL/GenBank/DDBJ whole genome shotgun (WGS) entry which is preliminary data.</text>
</comment>